<organism evidence="8 9">
    <name type="scientific">Zygosaccharomyces rouxii (strain ATCC 2623 / CBS 732 / NBRC 1130 / NCYC 568 / NRRL Y-229)</name>
    <dbReference type="NCBI Taxonomy" id="559307"/>
    <lineage>
        <taxon>Eukaryota</taxon>
        <taxon>Fungi</taxon>
        <taxon>Dikarya</taxon>
        <taxon>Ascomycota</taxon>
        <taxon>Saccharomycotina</taxon>
        <taxon>Saccharomycetes</taxon>
        <taxon>Saccharomycetales</taxon>
        <taxon>Saccharomycetaceae</taxon>
        <taxon>Zygosaccharomyces</taxon>
    </lineage>
</organism>
<dbReference type="GO" id="GO:0016020">
    <property type="term" value="C:membrane"/>
    <property type="evidence" value="ECO:0007669"/>
    <property type="project" value="UniProtKB-SubCell"/>
</dbReference>
<dbReference type="Gene3D" id="3.90.550.10">
    <property type="entry name" value="Spore Coat Polysaccharide Biosynthesis Protein SpsA, Chain A"/>
    <property type="match status" value="1"/>
</dbReference>
<dbReference type="PIRSF" id="PIRSF018153">
    <property type="entry name" value="Glyco_trans_15"/>
    <property type="match status" value="1"/>
</dbReference>
<keyword evidence="7" id="KW-0472">Membrane</keyword>
<evidence type="ECO:0000256" key="2">
    <source>
        <dbReference type="ARBA" id="ARBA00007677"/>
    </source>
</evidence>
<dbReference type="GO" id="GO:0005794">
    <property type="term" value="C:Golgi apparatus"/>
    <property type="evidence" value="ECO:0007669"/>
    <property type="project" value="TreeGrafter"/>
</dbReference>
<dbReference type="GO" id="GO:0006493">
    <property type="term" value="P:protein O-linked glycosylation"/>
    <property type="evidence" value="ECO:0007669"/>
    <property type="project" value="TreeGrafter"/>
</dbReference>
<dbReference type="AlphaFoldDB" id="C5E417"/>
<comment type="similarity">
    <text evidence="2">Belongs to the glycosyltransferase 15 family.</text>
</comment>
<evidence type="ECO:0000256" key="5">
    <source>
        <dbReference type="ARBA" id="ARBA00022968"/>
    </source>
</evidence>
<name>C5E417_ZYGRC</name>
<comment type="subcellular location">
    <subcellularLocation>
        <location evidence="1">Membrane</location>
        <topology evidence="1">Single-pass type II membrane protein</topology>
    </subcellularLocation>
</comment>
<evidence type="ECO:0000256" key="6">
    <source>
        <dbReference type="PIRSR" id="PIRSR018153-1"/>
    </source>
</evidence>
<keyword evidence="4" id="KW-0808">Transferase</keyword>
<dbReference type="GO" id="GO:0006487">
    <property type="term" value="P:protein N-linked glycosylation"/>
    <property type="evidence" value="ECO:0007669"/>
    <property type="project" value="TreeGrafter"/>
</dbReference>
<evidence type="ECO:0000256" key="4">
    <source>
        <dbReference type="ARBA" id="ARBA00022679"/>
    </source>
</evidence>
<evidence type="ECO:0000256" key="3">
    <source>
        <dbReference type="ARBA" id="ARBA00022676"/>
    </source>
</evidence>
<dbReference type="Pfam" id="PF01793">
    <property type="entry name" value="Glyco_transf_15"/>
    <property type="match status" value="1"/>
</dbReference>
<keyword evidence="3" id="KW-0328">Glycosyltransferase</keyword>
<sequence length="395" mass="46323">MKPAGDRRRLNRLLGYAAIALITIYVLYKGAQRNGNGFYGSSAATRQVEKDGNIYRELVSSNNGALDRSGLEKATFVTLVRNSDLYGLIPSIKSVEDRFNHKYGYDWVFLNDEPFTEEFINVTSALVTGETKYGFIEKKDWDFPPWIDQNRAAGTRDRMGKEGIIYGNSISYRFMCRYESGLFYRHPIFNDYEWYWRVEPDVKLHCDVNYDVFKFMRENNKKYGFTISIKEYSATIETLWDATLSFLEKHPEHVNKNCMLDFISDDGGSSYNLCHFWSNFEIASLDLWRSDAYRDYFDFLDQWGGFFYERWGDAPVHSIAASLFLDRDEIHHFGDFGYFHVPFHQCPVDDETRLSLKCDCNPNEDFTWHSYSCTTKYYTVNQLRKPSNWLDHATS</sequence>
<dbReference type="InParanoid" id="C5E417"/>
<dbReference type="KEGG" id="zro:ZYRO0E01980g"/>
<evidence type="ECO:0000313" key="9">
    <source>
        <dbReference type="Proteomes" id="UP000008536"/>
    </source>
</evidence>
<dbReference type="PANTHER" id="PTHR31121">
    <property type="entry name" value="ALPHA-1,2 MANNOSYLTRANSFERASE KTR1"/>
    <property type="match status" value="1"/>
</dbReference>
<evidence type="ECO:0000313" key="8">
    <source>
        <dbReference type="EMBL" id="CAR30778.1"/>
    </source>
</evidence>
<keyword evidence="9" id="KW-1185">Reference proteome</keyword>
<dbReference type="SUPFAM" id="SSF53448">
    <property type="entry name" value="Nucleotide-diphospho-sugar transferases"/>
    <property type="match status" value="1"/>
</dbReference>
<keyword evidence="5" id="KW-0735">Signal-anchor</keyword>
<dbReference type="FunFam" id="3.90.550.10:FF:000051">
    <property type="entry name" value="Alpha-1,2-mannosyltransferase (Ktr4)"/>
    <property type="match status" value="1"/>
</dbReference>
<dbReference type="GO" id="GO:0000026">
    <property type="term" value="F:alpha-1,2-mannosyltransferase activity"/>
    <property type="evidence" value="ECO:0007669"/>
    <property type="project" value="TreeGrafter"/>
</dbReference>
<proteinExistence type="inferred from homology"/>
<accession>C5E417</accession>
<dbReference type="FunCoup" id="C5E417">
    <property type="interactions" value="52"/>
</dbReference>
<protein>
    <submittedName>
        <fullName evidence="8">ZYRO0E01980p</fullName>
    </submittedName>
</protein>
<dbReference type="Proteomes" id="UP000008536">
    <property type="component" value="Chromosome E"/>
</dbReference>
<reference evidence="8 9" key="1">
    <citation type="journal article" date="2009" name="Genome Res.">
        <title>Comparative genomics of protoploid Saccharomycetaceae.</title>
        <authorList>
            <consortium name="The Genolevures Consortium"/>
            <person name="Souciet J.-L."/>
            <person name="Dujon B."/>
            <person name="Gaillardin C."/>
            <person name="Johnston M."/>
            <person name="Baret P.V."/>
            <person name="Cliften P."/>
            <person name="Sherman D.J."/>
            <person name="Weissenbach J."/>
            <person name="Westhof E."/>
            <person name="Wincker P."/>
            <person name="Jubin C."/>
            <person name="Poulain J."/>
            <person name="Barbe V."/>
            <person name="Segurens B."/>
            <person name="Artiguenave F."/>
            <person name="Anthouard V."/>
            <person name="Vacherie B."/>
            <person name="Val M.-E."/>
            <person name="Fulton R.S."/>
            <person name="Minx P."/>
            <person name="Wilson R."/>
            <person name="Durrens P."/>
            <person name="Jean G."/>
            <person name="Marck C."/>
            <person name="Martin T."/>
            <person name="Nikolski M."/>
            <person name="Rolland T."/>
            <person name="Seret M.-L."/>
            <person name="Casaregola S."/>
            <person name="Despons L."/>
            <person name="Fairhead C."/>
            <person name="Fischer G."/>
            <person name="Lafontaine I."/>
            <person name="Leh V."/>
            <person name="Lemaire M."/>
            <person name="de Montigny J."/>
            <person name="Neuveglise C."/>
            <person name="Thierry A."/>
            <person name="Blanc-Lenfle I."/>
            <person name="Bleykasten C."/>
            <person name="Diffels J."/>
            <person name="Fritsch E."/>
            <person name="Frangeul L."/>
            <person name="Goeffon A."/>
            <person name="Jauniaux N."/>
            <person name="Kachouri-Lafond R."/>
            <person name="Payen C."/>
            <person name="Potier S."/>
            <person name="Pribylova L."/>
            <person name="Ozanne C."/>
            <person name="Richard G.-F."/>
            <person name="Sacerdot C."/>
            <person name="Straub M.-L."/>
            <person name="Talla E."/>
        </authorList>
    </citation>
    <scope>NUCLEOTIDE SEQUENCE [LARGE SCALE GENOMIC DNA]</scope>
    <source>
        <strain evidence="8 9">ATCC 2623 / CBS 732 / BCRC 21506 / NBRC 1130 / NCYC 568 / NRRL Y-229</strain>
    </source>
</reference>
<feature type="transmembrane region" description="Helical" evidence="7">
    <location>
        <begin position="12"/>
        <end position="28"/>
    </location>
</feature>
<dbReference type="GO" id="GO:0000032">
    <property type="term" value="P:cell wall mannoprotein biosynthetic process"/>
    <property type="evidence" value="ECO:0007669"/>
    <property type="project" value="TreeGrafter"/>
</dbReference>
<keyword evidence="7" id="KW-1133">Transmembrane helix</keyword>
<dbReference type="InterPro" id="IPR029044">
    <property type="entry name" value="Nucleotide-diphossugar_trans"/>
</dbReference>
<gene>
    <name evidence="8" type="ordered locus">ZYRO0E01980g</name>
</gene>
<dbReference type="HOGENOM" id="CLU_024327_4_1_1"/>
<evidence type="ECO:0000256" key="7">
    <source>
        <dbReference type="SAM" id="Phobius"/>
    </source>
</evidence>
<keyword evidence="7" id="KW-0812">Transmembrane</keyword>
<evidence type="ECO:0000256" key="1">
    <source>
        <dbReference type="ARBA" id="ARBA00004606"/>
    </source>
</evidence>
<dbReference type="PANTHER" id="PTHR31121:SF6">
    <property type="entry name" value="ALPHA-1,2 MANNOSYLTRANSFERASE KTR1"/>
    <property type="match status" value="1"/>
</dbReference>
<dbReference type="EMBL" id="CU928181">
    <property type="protein sequence ID" value="CAR30778.1"/>
    <property type="molecule type" value="Genomic_DNA"/>
</dbReference>
<dbReference type="InterPro" id="IPR002685">
    <property type="entry name" value="Glyco_trans_15"/>
</dbReference>
<feature type="active site" description="Nucleophile" evidence="6">
    <location>
        <position position="281"/>
    </location>
</feature>